<evidence type="ECO:0000313" key="4">
    <source>
        <dbReference type="EMBL" id="AOO12977.1"/>
    </source>
</evidence>
<dbReference type="Proteomes" id="UP000225786">
    <property type="component" value="Segment"/>
</dbReference>
<dbReference type="Proteomes" id="UP000225478">
    <property type="component" value="Segment"/>
</dbReference>
<accession>A0A127KN18</accession>
<organism evidence="1 7">
    <name type="scientific">Cyanophage S-RIM44</name>
    <dbReference type="NCBI Taxonomy" id="1278485"/>
    <lineage>
        <taxon>Viruses</taxon>
        <taxon>Duplodnaviria</taxon>
        <taxon>Heunggongvirae</taxon>
        <taxon>Uroviricota</taxon>
        <taxon>Caudoviricetes</taxon>
        <taxon>Pantevenvirales</taxon>
        <taxon>Kyanoviridae</taxon>
        <taxon>Vellamovirus</taxon>
        <taxon>Vellamovirus rhodeisland44</taxon>
    </lineage>
</organism>
<reference evidence="1 7" key="2">
    <citation type="submission" date="2016-01" db="EMBL/GenBank/DDBJ databases">
        <title>The genomic content and context of auxiliary metabolic genes in marine cyanophages.</title>
        <authorList>
            <person name="Marston M.F."/>
            <person name="Martiny J.B.H."/>
            <person name="Crummett L.T."/>
        </authorList>
    </citation>
    <scope>NUCLEOTIDE SEQUENCE [LARGE SCALE GENOMIC DNA]</scope>
    <source>
        <strain evidence="1">W2_07_0710</strain>
    </source>
</reference>
<evidence type="ECO:0000313" key="7">
    <source>
        <dbReference type="Proteomes" id="UP000225786"/>
    </source>
</evidence>
<evidence type="ECO:0000313" key="1">
    <source>
        <dbReference type="EMBL" id="AMO43338.1"/>
    </source>
</evidence>
<name>A0A127KN18_9CAUD</name>
<protein>
    <submittedName>
        <fullName evidence="1">Virion structural protein</fullName>
    </submittedName>
</protein>
<dbReference type="EMBL" id="KU594607">
    <property type="protein sequence ID" value="AMO43338.1"/>
    <property type="molecule type" value="Genomic_DNA"/>
</dbReference>
<reference evidence="5 6" key="1">
    <citation type="journal article" date="2016" name="Environ. Microbiol.">
        <title>Genomic diversification of marine cyanophages into stable ecotypes.</title>
        <authorList>
            <person name="Marston M.F."/>
            <person name="Martiny J.B."/>
        </authorList>
    </citation>
    <scope>NUCLEOTIDE SEQUENCE [LARGE SCALE GENOMIC DNA]</scope>
    <source>
        <strain evidence="2">Np_05_0604</strain>
        <strain evidence="3">Sn_08_0709</strain>
        <strain evidence="4">W2_10_0709</strain>
    </source>
</reference>
<evidence type="ECO:0000313" key="5">
    <source>
        <dbReference type="Proteomes" id="UP000222561"/>
    </source>
</evidence>
<evidence type="ECO:0000313" key="6">
    <source>
        <dbReference type="Proteomes" id="UP000225402"/>
    </source>
</evidence>
<dbReference type="Proteomes" id="UP000225402">
    <property type="component" value="Segment"/>
</dbReference>
<dbReference type="Proteomes" id="UP000222561">
    <property type="component" value="Segment"/>
</dbReference>
<sequence length="176" mass="19003">MAELSLSAPFNEVIQRSGLSVFVENFKTRTPAGFESFSSGTAGPRITDYEEIKFEGEMVIEDLTRAFPGMAIRDFSDRALSSFTLTGVRFNAGPSGLFMGVTTATSNQTISTSASNLTAINVVNNEKFYDTGHLFTSQRSLIEYTSKAAGVFFGYVVSGPNTLNTGDELVQFSGPE</sequence>
<dbReference type="EMBL" id="KX349292">
    <property type="protein sequence ID" value="AOO11810.1"/>
    <property type="molecule type" value="Genomic_DNA"/>
</dbReference>
<dbReference type="EMBL" id="KX349295">
    <property type="protein sequence ID" value="AOO12511.1"/>
    <property type="molecule type" value="Genomic_DNA"/>
</dbReference>
<gene>
    <name evidence="2" type="ORF">Np050604_094</name>
    <name evidence="3" type="ORF">Sn080709_094</name>
    <name evidence="4" type="ORF">W2100709_095</name>
    <name evidence="1" type="ORF">W270710_094</name>
</gene>
<evidence type="ECO:0000313" key="3">
    <source>
        <dbReference type="EMBL" id="AOO12511.1"/>
    </source>
</evidence>
<dbReference type="EMBL" id="KX349297">
    <property type="protein sequence ID" value="AOO12977.1"/>
    <property type="molecule type" value="Genomic_DNA"/>
</dbReference>
<evidence type="ECO:0000313" key="2">
    <source>
        <dbReference type="EMBL" id="AOO11810.1"/>
    </source>
</evidence>
<proteinExistence type="predicted"/>